<reference evidence="3" key="1">
    <citation type="submission" date="2022-10" db="EMBL/GenBank/DDBJ databases">
        <title>The WGS of Solirubrobacter ginsenosidimutans DSM 21036.</title>
        <authorList>
            <person name="Jiang Z."/>
        </authorList>
    </citation>
    <scope>NUCLEOTIDE SEQUENCE</scope>
    <source>
        <strain evidence="3">DSM 21036</strain>
    </source>
</reference>
<gene>
    <name evidence="3" type="ORF">OM076_31860</name>
</gene>
<dbReference type="Pfam" id="PF00480">
    <property type="entry name" value="ROK"/>
    <property type="match status" value="1"/>
</dbReference>
<sequence length="411" mass="43485">MVKPVEIGNLPPLSRSESLPRESPRPNLLRELSEQAILETIFREGPITRPEIAERTNISKPTVSAVVERLVQSQLVQTAGERPGRRGRTPLAFTVNSAAGFVVGIDIGSTRLRVAAVDIYGGALRELELETSRGGPRAVEEQITGAVRQIDRELSGRHGDLLAMGVSTPGVVDPETRRVTSLAWHVSATGEFDSLATLESRFNVPVLVDNDINMAAVGEKWRGLAGGVSTFVVISIGAGVGMGIVIQDELFRGFHGAAGEIGYLPLARDPFDAHHRKLGGLEDEIGAEGILTAYREAGGSADSAREVFEAAQGGDTAATQVIENAAQRIGLAIATVCAVIDPELVVLGGRIGGAADLLPAVRATVGRLLPLPTRIETSILAERAALEGALAMGLREARSQLFSRERRAAVS</sequence>
<comment type="caution">
    <text evidence="3">The sequence shown here is derived from an EMBL/GenBank/DDBJ whole genome shotgun (WGS) entry which is preliminary data.</text>
</comment>
<dbReference type="PANTHER" id="PTHR18964">
    <property type="entry name" value="ROK (REPRESSOR, ORF, KINASE) FAMILY"/>
    <property type="match status" value="1"/>
</dbReference>
<evidence type="ECO:0000256" key="1">
    <source>
        <dbReference type="ARBA" id="ARBA00006479"/>
    </source>
</evidence>
<evidence type="ECO:0000313" key="4">
    <source>
        <dbReference type="Proteomes" id="UP001149140"/>
    </source>
</evidence>
<organism evidence="3 4">
    <name type="scientific">Solirubrobacter ginsenosidimutans</name>
    <dbReference type="NCBI Taxonomy" id="490573"/>
    <lineage>
        <taxon>Bacteria</taxon>
        <taxon>Bacillati</taxon>
        <taxon>Actinomycetota</taxon>
        <taxon>Thermoleophilia</taxon>
        <taxon>Solirubrobacterales</taxon>
        <taxon>Solirubrobacteraceae</taxon>
        <taxon>Solirubrobacter</taxon>
    </lineage>
</organism>
<accession>A0A9X3S3R7</accession>
<dbReference type="InterPro" id="IPR036388">
    <property type="entry name" value="WH-like_DNA-bd_sf"/>
</dbReference>
<keyword evidence="4" id="KW-1185">Reference proteome</keyword>
<dbReference type="Gene3D" id="1.10.10.10">
    <property type="entry name" value="Winged helix-like DNA-binding domain superfamily/Winged helix DNA-binding domain"/>
    <property type="match status" value="1"/>
</dbReference>
<dbReference type="Pfam" id="PF13412">
    <property type="entry name" value="HTH_24"/>
    <property type="match status" value="1"/>
</dbReference>
<dbReference type="InterPro" id="IPR011991">
    <property type="entry name" value="ArsR-like_HTH"/>
</dbReference>
<evidence type="ECO:0000313" key="3">
    <source>
        <dbReference type="EMBL" id="MDA0164909.1"/>
    </source>
</evidence>
<comment type="similarity">
    <text evidence="1">Belongs to the ROK (NagC/XylR) family.</text>
</comment>
<dbReference type="RefSeq" id="WP_270044162.1">
    <property type="nucleotide sequence ID" value="NZ_JAPDOD010000039.1"/>
</dbReference>
<dbReference type="SUPFAM" id="SSF46785">
    <property type="entry name" value="Winged helix' DNA-binding domain"/>
    <property type="match status" value="1"/>
</dbReference>
<dbReference type="Gene3D" id="3.30.420.40">
    <property type="match status" value="2"/>
</dbReference>
<dbReference type="PANTHER" id="PTHR18964:SF149">
    <property type="entry name" value="BIFUNCTIONAL UDP-N-ACETYLGLUCOSAMINE 2-EPIMERASE_N-ACETYLMANNOSAMINE KINASE"/>
    <property type="match status" value="1"/>
</dbReference>
<dbReference type="SUPFAM" id="SSF53067">
    <property type="entry name" value="Actin-like ATPase domain"/>
    <property type="match status" value="1"/>
</dbReference>
<proteinExistence type="inferred from homology"/>
<dbReference type="AlphaFoldDB" id="A0A9X3S3R7"/>
<dbReference type="CDD" id="cd00090">
    <property type="entry name" value="HTH_ARSR"/>
    <property type="match status" value="1"/>
</dbReference>
<dbReference type="Proteomes" id="UP001149140">
    <property type="component" value="Unassembled WGS sequence"/>
</dbReference>
<feature type="region of interest" description="Disordered" evidence="2">
    <location>
        <begin position="1"/>
        <end position="25"/>
    </location>
</feature>
<dbReference type="InterPro" id="IPR036390">
    <property type="entry name" value="WH_DNA-bd_sf"/>
</dbReference>
<dbReference type="InterPro" id="IPR043129">
    <property type="entry name" value="ATPase_NBD"/>
</dbReference>
<protein>
    <submittedName>
        <fullName evidence="3">ROK family transcriptional regulator</fullName>
    </submittedName>
</protein>
<dbReference type="EMBL" id="JAPDOD010000039">
    <property type="protein sequence ID" value="MDA0164909.1"/>
    <property type="molecule type" value="Genomic_DNA"/>
</dbReference>
<evidence type="ECO:0000256" key="2">
    <source>
        <dbReference type="SAM" id="MobiDB-lite"/>
    </source>
</evidence>
<name>A0A9X3S3R7_9ACTN</name>
<dbReference type="InterPro" id="IPR000600">
    <property type="entry name" value="ROK"/>
</dbReference>